<accession>A0A839U843</accession>
<comment type="caution">
    <text evidence="1">The sequence shown here is derived from an EMBL/GenBank/DDBJ whole genome shotgun (WGS) entry which is preliminary data.</text>
</comment>
<proteinExistence type="predicted"/>
<dbReference type="AlphaFoldDB" id="A0A839U843"/>
<keyword evidence="1" id="KW-0540">Nuclease</keyword>
<dbReference type="RefSeq" id="WP_112532121.1">
    <property type="nucleotide sequence ID" value="NZ_JACHXN010000007.1"/>
</dbReference>
<gene>
    <name evidence="1" type="ORF">FHS21_002569</name>
</gene>
<sequence length="71" mass="8088">MDKRLDHKLDCKACGTVYLEIPEDVQSHTPIYCSSCGGLLGRWDELERDFNQQGGGNGVFEMRDGQIIRRE</sequence>
<dbReference type="Proteomes" id="UP000554520">
    <property type="component" value="Unassembled WGS sequence"/>
</dbReference>
<evidence type="ECO:0000313" key="1">
    <source>
        <dbReference type="EMBL" id="MBB3146154.1"/>
    </source>
</evidence>
<organism evidence="1 2">
    <name type="scientific">Phyllobacterium trifolii</name>
    <dbReference type="NCBI Taxonomy" id="300193"/>
    <lineage>
        <taxon>Bacteria</taxon>
        <taxon>Pseudomonadati</taxon>
        <taxon>Pseudomonadota</taxon>
        <taxon>Alphaproteobacteria</taxon>
        <taxon>Hyphomicrobiales</taxon>
        <taxon>Phyllobacteriaceae</taxon>
        <taxon>Phyllobacterium</taxon>
    </lineage>
</organism>
<dbReference type="EMBL" id="JACHXN010000007">
    <property type="protein sequence ID" value="MBB3146154.1"/>
    <property type="molecule type" value="Genomic_DNA"/>
</dbReference>
<keyword evidence="1" id="KW-0378">Hydrolase</keyword>
<name>A0A839U843_9HYPH</name>
<keyword evidence="2" id="KW-1185">Reference proteome</keyword>
<evidence type="ECO:0000313" key="2">
    <source>
        <dbReference type="Proteomes" id="UP000554520"/>
    </source>
</evidence>
<dbReference type="GO" id="GO:0004519">
    <property type="term" value="F:endonuclease activity"/>
    <property type="evidence" value="ECO:0007669"/>
    <property type="project" value="UniProtKB-KW"/>
</dbReference>
<protein>
    <submittedName>
        <fullName evidence="1">rRNA maturation endonuclease Nob1</fullName>
    </submittedName>
</protein>
<reference evidence="1 2" key="1">
    <citation type="submission" date="2020-08" db="EMBL/GenBank/DDBJ databases">
        <title>Genomic Encyclopedia of Type Strains, Phase III (KMG-III): the genomes of soil and plant-associated and newly described type strains.</title>
        <authorList>
            <person name="Whitman W."/>
        </authorList>
    </citation>
    <scope>NUCLEOTIDE SEQUENCE [LARGE SCALE GENOMIC DNA]</scope>
    <source>
        <strain evidence="1 2">CECT 7015</strain>
    </source>
</reference>
<keyword evidence="1" id="KW-0255">Endonuclease</keyword>